<comment type="caution">
    <text evidence="1">The sequence shown here is derived from an EMBL/GenBank/DDBJ whole genome shotgun (WGS) entry which is preliminary data.</text>
</comment>
<proteinExistence type="predicted"/>
<protein>
    <submittedName>
        <fullName evidence="1">Uncharacterized protein</fullName>
    </submittedName>
</protein>
<dbReference type="EMBL" id="JAIWYP010000005">
    <property type="protein sequence ID" value="KAH3822977.1"/>
    <property type="molecule type" value="Genomic_DNA"/>
</dbReference>
<dbReference type="PANTHER" id="PTHR45913">
    <property type="entry name" value="EPM2A-INTERACTING PROTEIN 1"/>
    <property type="match status" value="1"/>
</dbReference>
<dbReference type="AlphaFoldDB" id="A0A9D4H043"/>
<organism evidence="1 2">
    <name type="scientific">Dreissena polymorpha</name>
    <name type="common">Zebra mussel</name>
    <name type="synonym">Mytilus polymorpha</name>
    <dbReference type="NCBI Taxonomy" id="45954"/>
    <lineage>
        <taxon>Eukaryota</taxon>
        <taxon>Metazoa</taxon>
        <taxon>Spiralia</taxon>
        <taxon>Lophotrochozoa</taxon>
        <taxon>Mollusca</taxon>
        <taxon>Bivalvia</taxon>
        <taxon>Autobranchia</taxon>
        <taxon>Heteroconchia</taxon>
        <taxon>Euheterodonta</taxon>
        <taxon>Imparidentia</taxon>
        <taxon>Neoheterodontei</taxon>
        <taxon>Myida</taxon>
        <taxon>Dreissenoidea</taxon>
        <taxon>Dreissenidae</taxon>
        <taxon>Dreissena</taxon>
    </lineage>
</organism>
<reference evidence="1" key="2">
    <citation type="submission" date="2020-11" db="EMBL/GenBank/DDBJ databases">
        <authorList>
            <person name="McCartney M.A."/>
            <person name="Auch B."/>
            <person name="Kono T."/>
            <person name="Mallez S."/>
            <person name="Becker A."/>
            <person name="Gohl D.M."/>
            <person name="Silverstein K.A.T."/>
            <person name="Koren S."/>
            <person name="Bechman K.B."/>
            <person name="Herman A."/>
            <person name="Abrahante J.E."/>
            <person name="Garbe J."/>
        </authorList>
    </citation>
    <scope>NUCLEOTIDE SEQUENCE</scope>
    <source>
        <strain evidence="1">Duluth1</strain>
        <tissue evidence="1">Whole animal</tissue>
    </source>
</reference>
<reference evidence="1" key="1">
    <citation type="journal article" date="2019" name="bioRxiv">
        <title>The Genome of the Zebra Mussel, Dreissena polymorpha: A Resource for Invasive Species Research.</title>
        <authorList>
            <person name="McCartney M.A."/>
            <person name="Auch B."/>
            <person name="Kono T."/>
            <person name="Mallez S."/>
            <person name="Zhang Y."/>
            <person name="Obille A."/>
            <person name="Becker A."/>
            <person name="Abrahante J.E."/>
            <person name="Garbe J."/>
            <person name="Badalamenti J.P."/>
            <person name="Herman A."/>
            <person name="Mangelson H."/>
            <person name="Liachko I."/>
            <person name="Sullivan S."/>
            <person name="Sone E.D."/>
            <person name="Koren S."/>
            <person name="Silverstein K.A.T."/>
            <person name="Beckman K.B."/>
            <person name="Gohl D.M."/>
        </authorList>
    </citation>
    <scope>NUCLEOTIDE SEQUENCE</scope>
    <source>
        <strain evidence="1">Duluth1</strain>
        <tissue evidence="1">Whole animal</tissue>
    </source>
</reference>
<sequence>MVVDELKCKGLDITKLVGLATDGARVMTGRNGGLVTLLQEHSPTIIGVHCAAHRTALATRRQLS</sequence>
<dbReference type="PANTHER" id="PTHR45913:SF19">
    <property type="entry name" value="LOW QUALITY PROTEIN: ZINC FINGER BED DOMAIN-CONTAINING PROTEIN 5-LIKE"/>
    <property type="match status" value="1"/>
</dbReference>
<dbReference type="Proteomes" id="UP000828390">
    <property type="component" value="Unassembled WGS sequence"/>
</dbReference>
<name>A0A9D4H043_DREPO</name>
<evidence type="ECO:0000313" key="1">
    <source>
        <dbReference type="EMBL" id="KAH3822977.1"/>
    </source>
</evidence>
<accession>A0A9D4H043</accession>
<keyword evidence="2" id="KW-1185">Reference proteome</keyword>
<evidence type="ECO:0000313" key="2">
    <source>
        <dbReference type="Proteomes" id="UP000828390"/>
    </source>
</evidence>
<gene>
    <name evidence="1" type="ORF">DPMN_124771</name>
</gene>